<comment type="caution">
    <text evidence="2">The sequence shown here is derived from an EMBL/GenBank/DDBJ whole genome shotgun (WGS) entry which is preliminary data.</text>
</comment>
<reference evidence="2" key="1">
    <citation type="journal article" date="2022" name="bioRxiv">
        <title>Genomics of Preaxostyla Flagellates Illuminates Evolutionary Transitions and the Path Towards Mitochondrial Loss.</title>
        <authorList>
            <person name="Novak L.V.F."/>
            <person name="Treitli S.C."/>
            <person name="Pyrih J."/>
            <person name="Halakuc P."/>
            <person name="Pipaliya S.V."/>
            <person name="Vacek V."/>
            <person name="Brzon O."/>
            <person name="Soukal P."/>
            <person name="Eme L."/>
            <person name="Dacks J.B."/>
            <person name="Karnkowska A."/>
            <person name="Elias M."/>
            <person name="Hampl V."/>
        </authorList>
    </citation>
    <scope>NUCLEOTIDE SEQUENCE</scope>
    <source>
        <strain evidence="2">RCP-MX</strain>
    </source>
</reference>
<feature type="region of interest" description="Disordered" evidence="1">
    <location>
        <begin position="251"/>
        <end position="338"/>
    </location>
</feature>
<protein>
    <submittedName>
        <fullName evidence="2">Uncharacterized protein</fullName>
    </submittedName>
</protein>
<dbReference type="EMBL" id="JAPMOS010000238">
    <property type="protein sequence ID" value="KAJ4453606.1"/>
    <property type="molecule type" value="Genomic_DNA"/>
</dbReference>
<dbReference type="Proteomes" id="UP001141327">
    <property type="component" value="Unassembled WGS sequence"/>
</dbReference>
<evidence type="ECO:0000256" key="1">
    <source>
        <dbReference type="SAM" id="MobiDB-lite"/>
    </source>
</evidence>
<name>A0ABQ8U5A5_9EUKA</name>
<accession>A0ABQ8U5A5</accession>
<proteinExistence type="predicted"/>
<keyword evidence="3" id="KW-1185">Reference proteome</keyword>
<feature type="compositionally biased region" description="Basic and acidic residues" evidence="1">
    <location>
        <begin position="251"/>
        <end position="331"/>
    </location>
</feature>
<gene>
    <name evidence="2" type="ORF">PAPYR_11884</name>
</gene>
<evidence type="ECO:0000313" key="2">
    <source>
        <dbReference type="EMBL" id="KAJ4453606.1"/>
    </source>
</evidence>
<sequence length="338" mass="39883">MAAPSVDDVGIPPELHDVPNGDVIIPADLPNGDGAIPEDMVQASKKTMEELHDEAEKLFDEVKIEPVEDDTKKMTKTAKKLAAIAARVASETAMFRGYYMDETMRGIINKEIELSGKYYPWRCYIKTYTPRMFMFRIPKEDYCRIKREIFHLSEEELEQNFKDYDNFHVLNRRFISADDRKSQKYRDKINATNKLGTRTYIKKGFNAKSLEGLKKGRLARTVVEKTVEDKKEDVEYDDDEERKKEQLRLAKKEQKRIAKEERVERERKEQKEAQAKQAEDEQHEAEERAKKEKEDADREVERRIAKEADRKKRQEESDALEAERVRKQKEFQKKKRVK</sequence>
<organism evidence="2 3">
    <name type="scientific">Paratrimastix pyriformis</name>
    <dbReference type="NCBI Taxonomy" id="342808"/>
    <lineage>
        <taxon>Eukaryota</taxon>
        <taxon>Metamonada</taxon>
        <taxon>Preaxostyla</taxon>
        <taxon>Paratrimastigidae</taxon>
        <taxon>Paratrimastix</taxon>
    </lineage>
</organism>
<evidence type="ECO:0000313" key="3">
    <source>
        <dbReference type="Proteomes" id="UP001141327"/>
    </source>
</evidence>